<dbReference type="GeneTree" id="ENSGT00940000160666"/>
<evidence type="ECO:0000313" key="6">
    <source>
        <dbReference type="Proteomes" id="UP000694426"/>
    </source>
</evidence>
<dbReference type="InterPro" id="IPR051379">
    <property type="entry name" value="C-type_Lectin_Receptor_IMM"/>
</dbReference>
<evidence type="ECO:0000313" key="5">
    <source>
        <dbReference type="Ensembl" id="ENSABRP00000015406.1"/>
    </source>
</evidence>
<keyword evidence="3" id="KW-0472">Membrane</keyword>
<dbReference type="SUPFAM" id="SSF56436">
    <property type="entry name" value="C-type lectin-like"/>
    <property type="match status" value="1"/>
</dbReference>
<keyword evidence="3" id="KW-0812">Transmembrane</keyword>
<dbReference type="AlphaFoldDB" id="A0A8B9C7A9"/>
<evidence type="ECO:0000256" key="2">
    <source>
        <dbReference type="ARBA" id="ARBA00023157"/>
    </source>
</evidence>
<keyword evidence="2" id="KW-1015">Disulfide bond</keyword>
<dbReference type="SMART" id="SM00034">
    <property type="entry name" value="CLECT"/>
    <property type="match status" value="1"/>
</dbReference>
<protein>
    <recommendedName>
        <fullName evidence="4">C-type lectin domain-containing protein</fullName>
    </recommendedName>
</protein>
<dbReference type="InterPro" id="IPR016186">
    <property type="entry name" value="C-type_lectin-like/link_sf"/>
</dbReference>
<dbReference type="PROSITE" id="PS50041">
    <property type="entry name" value="C_TYPE_LECTIN_2"/>
    <property type="match status" value="1"/>
</dbReference>
<evidence type="ECO:0000256" key="3">
    <source>
        <dbReference type="SAM" id="Phobius"/>
    </source>
</evidence>
<proteinExistence type="predicted"/>
<accession>A0A8B9C7A9</accession>
<feature type="transmembrane region" description="Helical" evidence="3">
    <location>
        <begin position="40"/>
        <end position="62"/>
    </location>
</feature>
<dbReference type="PANTHER" id="PTHR46746:SF9">
    <property type="entry name" value="CD209 ANTIGEN-LIKE PROTEIN C-LIKE"/>
    <property type="match status" value="1"/>
</dbReference>
<keyword evidence="1" id="KW-0430">Lectin</keyword>
<dbReference type="GO" id="GO:0030246">
    <property type="term" value="F:carbohydrate binding"/>
    <property type="evidence" value="ECO:0007669"/>
    <property type="project" value="UniProtKB-KW"/>
</dbReference>
<evidence type="ECO:0000256" key="1">
    <source>
        <dbReference type="ARBA" id="ARBA00022734"/>
    </source>
</evidence>
<dbReference type="Gene3D" id="3.10.100.10">
    <property type="entry name" value="Mannose-Binding Protein A, subunit A"/>
    <property type="match status" value="1"/>
</dbReference>
<sequence>MESEITYAEVQFKNASPAEEVEVPQKKKKHEQRTQTYPPWLPWLISLLLLLVCAALVVALLVTHISRSCDEPTALQLNLTEWHCILQVPQGKGRGWKCCPEGWKCFQESCYYFSADRMRWDESQQNCSGMGSHLVVINTEAEQDFLYKEITRQLTYWGEGINLYIGLRAQEVGQWHWADQTPYNVTAA</sequence>
<dbReference type="InterPro" id="IPR001304">
    <property type="entry name" value="C-type_lectin-like"/>
</dbReference>
<dbReference type="Pfam" id="PF00059">
    <property type="entry name" value="Lectin_C"/>
    <property type="match status" value="1"/>
</dbReference>
<evidence type="ECO:0000259" key="4">
    <source>
        <dbReference type="PROSITE" id="PS50041"/>
    </source>
</evidence>
<feature type="domain" description="C-type lectin" evidence="4">
    <location>
        <begin position="106"/>
        <end position="188"/>
    </location>
</feature>
<reference evidence="5" key="2">
    <citation type="submission" date="2025-09" db="UniProtKB">
        <authorList>
            <consortium name="Ensembl"/>
        </authorList>
    </citation>
    <scope>IDENTIFICATION</scope>
</reference>
<dbReference type="Proteomes" id="UP000694426">
    <property type="component" value="Unplaced"/>
</dbReference>
<dbReference type="PANTHER" id="PTHR46746">
    <property type="entry name" value="KILLER CELL LECTIN-LIKE RECEPTOR SUBFAMILY F MEMBER 2"/>
    <property type="match status" value="1"/>
</dbReference>
<name>A0A8B9C7A9_9AVES</name>
<reference evidence="5" key="1">
    <citation type="submission" date="2025-08" db="UniProtKB">
        <authorList>
            <consortium name="Ensembl"/>
        </authorList>
    </citation>
    <scope>IDENTIFICATION</scope>
</reference>
<organism evidence="5 6">
    <name type="scientific">Anser brachyrhynchus</name>
    <name type="common">Pink-footed goose</name>
    <dbReference type="NCBI Taxonomy" id="132585"/>
    <lineage>
        <taxon>Eukaryota</taxon>
        <taxon>Metazoa</taxon>
        <taxon>Chordata</taxon>
        <taxon>Craniata</taxon>
        <taxon>Vertebrata</taxon>
        <taxon>Euteleostomi</taxon>
        <taxon>Archelosauria</taxon>
        <taxon>Archosauria</taxon>
        <taxon>Dinosauria</taxon>
        <taxon>Saurischia</taxon>
        <taxon>Theropoda</taxon>
        <taxon>Coelurosauria</taxon>
        <taxon>Aves</taxon>
        <taxon>Neognathae</taxon>
        <taxon>Galloanserae</taxon>
        <taxon>Anseriformes</taxon>
        <taxon>Anatidae</taxon>
        <taxon>Anserinae</taxon>
        <taxon>Anser</taxon>
    </lineage>
</organism>
<keyword evidence="3" id="KW-1133">Transmembrane helix</keyword>
<dbReference type="Ensembl" id="ENSABRT00000021955.1">
    <property type="protein sequence ID" value="ENSABRP00000015406.1"/>
    <property type="gene ID" value="ENSABRG00000013546.1"/>
</dbReference>
<keyword evidence="6" id="KW-1185">Reference proteome</keyword>
<dbReference type="InterPro" id="IPR016187">
    <property type="entry name" value="CTDL_fold"/>
</dbReference>